<protein>
    <submittedName>
        <fullName evidence="2">F-box/RNI superfamily protein</fullName>
    </submittedName>
</protein>
<organism evidence="2 4">
    <name type="scientific">Medicago truncatula</name>
    <name type="common">Barrel medic</name>
    <name type="synonym">Medicago tribuloides</name>
    <dbReference type="NCBI Taxonomy" id="3880"/>
    <lineage>
        <taxon>Eukaryota</taxon>
        <taxon>Viridiplantae</taxon>
        <taxon>Streptophyta</taxon>
        <taxon>Embryophyta</taxon>
        <taxon>Tracheophyta</taxon>
        <taxon>Spermatophyta</taxon>
        <taxon>Magnoliopsida</taxon>
        <taxon>eudicotyledons</taxon>
        <taxon>Gunneridae</taxon>
        <taxon>Pentapetalae</taxon>
        <taxon>rosids</taxon>
        <taxon>fabids</taxon>
        <taxon>Fabales</taxon>
        <taxon>Fabaceae</taxon>
        <taxon>Papilionoideae</taxon>
        <taxon>50 kb inversion clade</taxon>
        <taxon>NPAAA clade</taxon>
        <taxon>Hologalegina</taxon>
        <taxon>IRL clade</taxon>
        <taxon>Trifolieae</taxon>
        <taxon>Medicago</taxon>
    </lineage>
</organism>
<dbReference type="HOGENOM" id="CLU_028145_1_1_1"/>
<dbReference type="AlphaFoldDB" id="A0A072V0Q0"/>
<dbReference type="GO" id="GO:0031146">
    <property type="term" value="P:SCF-dependent proteasomal ubiquitin-dependent protein catabolic process"/>
    <property type="evidence" value="ECO:0000318"/>
    <property type="project" value="GO_Central"/>
</dbReference>
<proteinExistence type="predicted"/>
<accession>A0A072V0Q0</accession>
<name>A0A072V0Q0_MEDTR</name>
<evidence type="ECO:0000259" key="1">
    <source>
        <dbReference type="Pfam" id="PF25372"/>
    </source>
</evidence>
<dbReference type="PANTHER" id="PTHR13318:SF106">
    <property type="entry name" value="F-BOX_LRR-REPEAT PROTEIN 2"/>
    <property type="match status" value="1"/>
</dbReference>
<dbReference type="Proteomes" id="UP000002051">
    <property type="component" value="Chromosome 3"/>
</dbReference>
<dbReference type="EnsemblPlants" id="KEH34938">
    <property type="protein sequence ID" value="KEH34938"/>
    <property type="gene ID" value="MTR_3g074550"/>
</dbReference>
<sequence length="376" mass="42620">MVKRKKVAAGDFHILPNDCWEHVISKLRNDDGNSCLETLSLVSKQLLSVTNSSIYSLRLIYNTLPLSRLFQRFPNLMLRWLSKLRKVNLSGNSYVNDSLFFQLCMNCKFLQEVLMFNCRSITHAVIASAICQRPSLSSLSVTDFKEARERENVTSCFIDSLMSLKRLTCLDLSYSCITDSLLYSLTLAALPLRKLVLQGRCQYTYTGISCFLSKCRSLQHLDIQRAKFLNDRRFNVLCAFLGDLVSINVSGCDKLTNSAFFALLRNCPLLTEIRMESTNIGAFEVSKLEVLNLSDSRIDDGALYAISKSCPRLLHLDLEGCHHVTEKGVRLVLDKCIHLRELNLEYCRKVSADTVAKMILLRPSLREIIAPPLLSL</sequence>
<evidence type="ECO:0000313" key="2">
    <source>
        <dbReference type="EMBL" id="KEH34938.1"/>
    </source>
</evidence>
<evidence type="ECO:0000313" key="3">
    <source>
        <dbReference type="EnsemblPlants" id="KEH34938"/>
    </source>
</evidence>
<dbReference type="FunFam" id="3.80.10.10:FF:000930">
    <property type="entry name" value="F-box/LRR-repeat protein 20"/>
    <property type="match status" value="1"/>
</dbReference>
<dbReference type="GO" id="GO:0019005">
    <property type="term" value="C:SCF ubiquitin ligase complex"/>
    <property type="evidence" value="ECO:0000318"/>
    <property type="project" value="GO_Central"/>
</dbReference>
<reference evidence="2 4" key="2">
    <citation type="journal article" date="2014" name="BMC Genomics">
        <title>An improved genome release (version Mt4.0) for the model legume Medicago truncatula.</title>
        <authorList>
            <person name="Tang H."/>
            <person name="Krishnakumar V."/>
            <person name="Bidwell S."/>
            <person name="Rosen B."/>
            <person name="Chan A."/>
            <person name="Zhou S."/>
            <person name="Gentzbittel L."/>
            <person name="Childs K.L."/>
            <person name="Yandell M."/>
            <person name="Gundlach H."/>
            <person name="Mayer K.F."/>
            <person name="Schwartz D.C."/>
            <person name="Town C.D."/>
        </authorList>
    </citation>
    <scope>GENOME REANNOTATION</scope>
    <source>
        <strain evidence="2">A17</strain>
        <strain evidence="3 4">cv. Jemalong A17</strain>
    </source>
</reference>
<gene>
    <name evidence="2" type="ordered locus">MTR_3g074550</name>
</gene>
<evidence type="ECO:0000313" key="4">
    <source>
        <dbReference type="Proteomes" id="UP000002051"/>
    </source>
</evidence>
<dbReference type="SMART" id="SM00367">
    <property type="entry name" value="LRR_CC"/>
    <property type="match status" value="6"/>
</dbReference>
<dbReference type="EMBL" id="CM001219">
    <property type="protein sequence ID" value="KEH34938.1"/>
    <property type="molecule type" value="Genomic_DNA"/>
</dbReference>
<dbReference type="InterPro" id="IPR032675">
    <property type="entry name" value="LRR_dom_sf"/>
</dbReference>
<keyword evidence="4" id="KW-1185">Reference proteome</keyword>
<reference evidence="2 4" key="1">
    <citation type="journal article" date="2011" name="Nature">
        <title>The Medicago genome provides insight into the evolution of rhizobial symbioses.</title>
        <authorList>
            <person name="Young N.D."/>
            <person name="Debelle F."/>
            <person name="Oldroyd G.E."/>
            <person name="Geurts R."/>
            <person name="Cannon S.B."/>
            <person name="Udvardi M.K."/>
            <person name="Benedito V.A."/>
            <person name="Mayer K.F."/>
            <person name="Gouzy J."/>
            <person name="Schoof H."/>
            <person name="Van de Peer Y."/>
            <person name="Proost S."/>
            <person name="Cook D.R."/>
            <person name="Meyers B.C."/>
            <person name="Spannagl M."/>
            <person name="Cheung F."/>
            <person name="De Mita S."/>
            <person name="Krishnakumar V."/>
            <person name="Gundlach H."/>
            <person name="Zhou S."/>
            <person name="Mudge J."/>
            <person name="Bharti A.K."/>
            <person name="Murray J.D."/>
            <person name="Naoumkina M.A."/>
            <person name="Rosen B."/>
            <person name="Silverstein K.A."/>
            <person name="Tang H."/>
            <person name="Rombauts S."/>
            <person name="Zhao P.X."/>
            <person name="Zhou P."/>
            <person name="Barbe V."/>
            <person name="Bardou P."/>
            <person name="Bechner M."/>
            <person name="Bellec A."/>
            <person name="Berger A."/>
            <person name="Berges H."/>
            <person name="Bidwell S."/>
            <person name="Bisseling T."/>
            <person name="Choisne N."/>
            <person name="Couloux A."/>
            <person name="Denny R."/>
            <person name="Deshpande S."/>
            <person name="Dai X."/>
            <person name="Doyle J.J."/>
            <person name="Dudez A.M."/>
            <person name="Farmer A.D."/>
            <person name="Fouteau S."/>
            <person name="Franken C."/>
            <person name="Gibelin C."/>
            <person name="Gish J."/>
            <person name="Goldstein S."/>
            <person name="Gonzalez A.J."/>
            <person name="Green P.J."/>
            <person name="Hallab A."/>
            <person name="Hartog M."/>
            <person name="Hua A."/>
            <person name="Humphray S.J."/>
            <person name="Jeong D.H."/>
            <person name="Jing Y."/>
            <person name="Jocker A."/>
            <person name="Kenton S.M."/>
            <person name="Kim D.J."/>
            <person name="Klee K."/>
            <person name="Lai H."/>
            <person name="Lang C."/>
            <person name="Lin S."/>
            <person name="Macmil S.L."/>
            <person name="Magdelenat G."/>
            <person name="Matthews L."/>
            <person name="McCorrison J."/>
            <person name="Monaghan E.L."/>
            <person name="Mun J.H."/>
            <person name="Najar F.Z."/>
            <person name="Nicholson C."/>
            <person name="Noirot C."/>
            <person name="O'Bleness M."/>
            <person name="Paule C.R."/>
            <person name="Poulain J."/>
            <person name="Prion F."/>
            <person name="Qin B."/>
            <person name="Qu C."/>
            <person name="Retzel E.F."/>
            <person name="Riddle C."/>
            <person name="Sallet E."/>
            <person name="Samain S."/>
            <person name="Samson N."/>
            <person name="Sanders I."/>
            <person name="Saurat O."/>
            <person name="Scarpelli C."/>
            <person name="Schiex T."/>
            <person name="Segurens B."/>
            <person name="Severin A.J."/>
            <person name="Sherrier D.J."/>
            <person name="Shi R."/>
            <person name="Sims S."/>
            <person name="Singer S.R."/>
            <person name="Sinharoy S."/>
            <person name="Sterck L."/>
            <person name="Viollet A."/>
            <person name="Wang B.B."/>
            <person name="Wang K."/>
            <person name="Wang M."/>
            <person name="Wang X."/>
            <person name="Warfsmann J."/>
            <person name="Weissenbach J."/>
            <person name="White D.D."/>
            <person name="White J.D."/>
            <person name="Wiley G.B."/>
            <person name="Wincker P."/>
            <person name="Xing Y."/>
            <person name="Yang L."/>
            <person name="Yao Z."/>
            <person name="Ying F."/>
            <person name="Zhai J."/>
            <person name="Zhou L."/>
            <person name="Zuber A."/>
            <person name="Denarie J."/>
            <person name="Dixon R.A."/>
            <person name="May G.D."/>
            <person name="Schwartz D.C."/>
            <person name="Rogers J."/>
            <person name="Quetier F."/>
            <person name="Town C.D."/>
            <person name="Roe B.A."/>
        </authorList>
    </citation>
    <scope>NUCLEOTIDE SEQUENCE [LARGE SCALE GENOMIC DNA]</scope>
    <source>
        <strain evidence="2">A17</strain>
        <strain evidence="3 4">cv. Jemalong A17</strain>
    </source>
</reference>
<dbReference type="Gene3D" id="3.80.10.10">
    <property type="entry name" value="Ribonuclease Inhibitor"/>
    <property type="match status" value="1"/>
</dbReference>
<dbReference type="Pfam" id="PF25372">
    <property type="entry name" value="DUF7885"/>
    <property type="match status" value="1"/>
</dbReference>
<dbReference type="SUPFAM" id="SSF52047">
    <property type="entry name" value="RNI-like"/>
    <property type="match status" value="2"/>
</dbReference>
<reference evidence="3" key="3">
    <citation type="submission" date="2015-04" db="UniProtKB">
        <authorList>
            <consortium name="EnsemblPlants"/>
        </authorList>
    </citation>
    <scope>IDENTIFICATION</scope>
    <source>
        <strain evidence="3">cv. Jemalong A17</strain>
    </source>
</reference>
<dbReference type="InterPro" id="IPR006553">
    <property type="entry name" value="Leu-rich_rpt_Cys-con_subtyp"/>
</dbReference>
<feature type="domain" description="F-box/LRR-repeat protein 15-like leucin rich repeat" evidence="1">
    <location>
        <begin position="194"/>
        <end position="358"/>
    </location>
</feature>
<dbReference type="PANTHER" id="PTHR13318">
    <property type="entry name" value="PARTNER OF PAIRED, ISOFORM B-RELATED"/>
    <property type="match status" value="1"/>
</dbReference>
<dbReference type="InterPro" id="IPR057207">
    <property type="entry name" value="FBXL15_LRR"/>
</dbReference>